<gene>
    <name evidence="2" type="ORF">LEP1GSC016_2914</name>
</gene>
<evidence type="ECO:0000313" key="2">
    <source>
        <dbReference type="EMBL" id="EMJ78108.1"/>
    </source>
</evidence>
<feature type="compositionally biased region" description="Basic residues" evidence="1">
    <location>
        <begin position="1"/>
        <end position="16"/>
    </location>
</feature>
<proteinExistence type="predicted"/>
<evidence type="ECO:0000313" key="3">
    <source>
        <dbReference type="Proteomes" id="UP000011873"/>
    </source>
</evidence>
<organism evidence="2 3">
    <name type="scientific">Leptospira borgpetersenii serovar Hardjo-bovis str. Sponselee</name>
    <dbReference type="NCBI Taxonomy" id="1303729"/>
    <lineage>
        <taxon>Bacteria</taxon>
        <taxon>Pseudomonadati</taxon>
        <taxon>Spirochaetota</taxon>
        <taxon>Spirochaetia</taxon>
        <taxon>Leptospirales</taxon>
        <taxon>Leptospiraceae</taxon>
        <taxon>Leptospira</taxon>
    </lineage>
</organism>
<name>M6BP34_LEPBO</name>
<dbReference type="AlphaFoldDB" id="M6BP34"/>
<comment type="caution">
    <text evidence="2">The sequence shown here is derived from an EMBL/GenBank/DDBJ whole genome shotgun (WGS) entry which is preliminary data.</text>
</comment>
<accession>M6BP34</accession>
<feature type="region of interest" description="Disordered" evidence="1">
    <location>
        <begin position="1"/>
        <end position="64"/>
    </location>
</feature>
<dbReference type="PATRIC" id="fig|1218567.3.peg.4006"/>
<evidence type="ECO:0000256" key="1">
    <source>
        <dbReference type="SAM" id="MobiDB-lite"/>
    </source>
</evidence>
<reference evidence="2 3" key="1">
    <citation type="submission" date="2013-01" db="EMBL/GenBank/DDBJ databases">
        <authorList>
            <person name="Harkins D.M."/>
            <person name="Durkin A.S."/>
            <person name="Brinkac L.M."/>
            <person name="Haft D.H."/>
            <person name="Selengut J.D."/>
            <person name="Sanka R."/>
            <person name="DePew J."/>
            <person name="Purushe J."/>
            <person name="Galloway R.L."/>
            <person name="Vinetz J.M."/>
            <person name="Sutton G.G."/>
            <person name="Nierman W.C."/>
            <person name="Fouts D.E."/>
        </authorList>
    </citation>
    <scope>NUCLEOTIDE SEQUENCE [LARGE SCALE GENOMIC DNA]</scope>
    <source>
        <strain evidence="2 3">Sponselee CDC</strain>
    </source>
</reference>
<protein>
    <submittedName>
        <fullName evidence="2">Uncharacterized protein</fullName>
    </submittedName>
</protein>
<sequence>MNRSDRRKKNTKKVHGKQKEKTLNLYLSPDEFRLRQNGAPSGLEKRGLDASIYHKTRKPTEGTQ</sequence>
<dbReference type="Proteomes" id="UP000011873">
    <property type="component" value="Unassembled WGS sequence"/>
</dbReference>
<dbReference type="EMBL" id="ANMU01000166">
    <property type="protein sequence ID" value="EMJ78108.1"/>
    <property type="molecule type" value="Genomic_DNA"/>
</dbReference>